<keyword evidence="10" id="KW-1185">Reference proteome</keyword>
<comment type="subcellular location">
    <subcellularLocation>
        <location evidence="1">Cell outer membrane</location>
        <topology evidence="1">Multi-pass membrane protein</topology>
    </subcellularLocation>
</comment>
<evidence type="ECO:0000259" key="8">
    <source>
        <dbReference type="Pfam" id="PF13954"/>
    </source>
</evidence>
<name>A0ABP2Z5G8_9GAMM</name>
<evidence type="ECO:0000256" key="4">
    <source>
        <dbReference type="ARBA" id="ARBA00022692"/>
    </source>
</evidence>
<dbReference type="Pfam" id="PF13954">
    <property type="entry name" value="PapC_N"/>
    <property type="match status" value="1"/>
</dbReference>
<comment type="caution">
    <text evidence="9">The sequence shown here is derived from an EMBL/GenBank/DDBJ whole genome shotgun (WGS) entry which is preliminary data.</text>
</comment>
<gene>
    <name evidence="9" type="ORF">SHD_1332</name>
</gene>
<keyword evidence="6" id="KW-0472">Membrane</keyword>
<accession>A0ABP2Z5G8</accession>
<dbReference type="InterPro" id="IPR025885">
    <property type="entry name" value="PapC_N"/>
</dbReference>
<comment type="similarity">
    <text evidence="2">Belongs to the fimbrial export usher family.</text>
</comment>
<feature type="domain" description="PapC N-terminal" evidence="8">
    <location>
        <begin position="28"/>
        <end position="169"/>
    </location>
</feature>
<evidence type="ECO:0000256" key="2">
    <source>
        <dbReference type="ARBA" id="ARBA00008064"/>
    </source>
</evidence>
<dbReference type="Gene3D" id="3.10.20.410">
    <property type="match status" value="1"/>
</dbReference>
<dbReference type="PANTHER" id="PTHR30451:SF20">
    <property type="entry name" value="FIMBRIAE USHER"/>
    <property type="match status" value="1"/>
</dbReference>
<evidence type="ECO:0000256" key="6">
    <source>
        <dbReference type="ARBA" id="ARBA00023136"/>
    </source>
</evidence>
<evidence type="ECO:0000256" key="3">
    <source>
        <dbReference type="ARBA" id="ARBA00022448"/>
    </source>
</evidence>
<dbReference type="Pfam" id="PF00577">
    <property type="entry name" value="Usher"/>
    <property type="match status" value="1"/>
</dbReference>
<keyword evidence="7" id="KW-0998">Cell outer membrane</keyword>
<dbReference type="InterPro" id="IPR037224">
    <property type="entry name" value="PapC_N_sf"/>
</dbReference>
<evidence type="ECO:0000313" key="9">
    <source>
        <dbReference type="EMBL" id="ESE41976.1"/>
    </source>
</evidence>
<protein>
    <submittedName>
        <fullName evidence="9">Fimbrial biogenesis outer membrane usher protein</fullName>
    </submittedName>
</protein>
<evidence type="ECO:0000313" key="10">
    <source>
        <dbReference type="Proteomes" id="UP000017548"/>
    </source>
</evidence>
<dbReference type="InterPro" id="IPR000015">
    <property type="entry name" value="Fimb_usher"/>
</dbReference>
<dbReference type="EMBL" id="AXZL01000057">
    <property type="protein sequence ID" value="ESE41976.1"/>
    <property type="molecule type" value="Genomic_DNA"/>
</dbReference>
<sequence length="251" mass="28270">MGLFYCNFGVAPLLIADELKEDDFQEFTFDDSLLLGGGYGESYLARFNTVGQATPGKYQVDIYINGTRVSRQIVDFVKEGENEIYPCLDANFWKISPVISTYINQELLDKQCQAPELTVNGATAKFDVERLKLDITIPQAYMQKSPRGYVHPELWNMGETAGYISYNTNLYQTNSSGNGGDMRAFYTGFNSGVNIGLWRLRNQSSYNYNDYDSSSKDNFNSIRTYAMRALPNIESELLLGPNSDNKCTTHG</sequence>
<dbReference type="PANTHER" id="PTHR30451">
    <property type="entry name" value="OUTER MEMBRANE USHER PROTEIN"/>
    <property type="match status" value="1"/>
</dbReference>
<proteinExistence type="inferred from homology"/>
<dbReference type="SUPFAM" id="SSF141729">
    <property type="entry name" value="FimD N-terminal domain-like"/>
    <property type="match status" value="1"/>
</dbReference>
<reference evidence="9 10" key="1">
    <citation type="journal article" date="2013" name="Genome Announc.">
        <title>Draft Genome Sequence of Shewanella decolorationis S12, a Dye-Degrading Bacterium Isolated from a Wastewater Treatment Plant.</title>
        <authorList>
            <person name="Xu M."/>
            <person name="Fang Y."/>
            <person name="Liu J."/>
            <person name="Chen X."/>
            <person name="Sun G."/>
            <person name="Guo J."/>
            <person name="Hua Z."/>
            <person name="Tu Q."/>
            <person name="Wu L."/>
            <person name="Zhou J."/>
            <person name="Liu X."/>
        </authorList>
    </citation>
    <scope>NUCLEOTIDE SEQUENCE [LARGE SCALE GENOMIC DNA]</scope>
    <source>
        <strain evidence="9 10">S12</strain>
    </source>
</reference>
<evidence type="ECO:0000256" key="1">
    <source>
        <dbReference type="ARBA" id="ARBA00004571"/>
    </source>
</evidence>
<keyword evidence="4" id="KW-0812">Transmembrane</keyword>
<dbReference type="Proteomes" id="UP000017548">
    <property type="component" value="Unassembled WGS sequence"/>
</dbReference>
<evidence type="ECO:0000256" key="5">
    <source>
        <dbReference type="ARBA" id="ARBA00022729"/>
    </source>
</evidence>
<organism evidence="9 10">
    <name type="scientific">Shewanella decolorationis S12</name>
    <dbReference type="NCBI Taxonomy" id="1353536"/>
    <lineage>
        <taxon>Bacteria</taxon>
        <taxon>Pseudomonadati</taxon>
        <taxon>Pseudomonadota</taxon>
        <taxon>Gammaproteobacteria</taxon>
        <taxon>Alteromonadales</taxon>
        <taxon>Shewanellaceae</taxon>
        <taxon>Shewanella</taxon>
    </lineage>
</organism>
<evidence type="ECO:0000256" key="7">
    <source>
        <dbReference type="ARBA" id="ARBA00023237"/>
    </source>
</evidence>
<keyword evidence="3" id="KW-0813">Transport</keyword>
<keyword evidence="5" id="KW-0732">Signal</keyword>